<proteinExistence type="predicted"/>
<dbReference type="InterPro" id="IPR002744">
    <property type="entry name" value="MIP18-like"/>
</dbReference>
<dbReference type="InterPro" id="IPR034904">
    <property type="entry name" value="FSCA_dom_sf"/>
</dbReference>
<evidence type="ECO:0000313" key="4">
    <source>
        <dbReference type="Proteomes" id="UP000478208"/>
    </source>
</evidence>
<evidence type="ECO:0000259" key="2">
    <source>
        <dbReference type="Pfam" id="PF23451"/>
    </source>
</evidence>
<evidence type="ECO:0000313" key="3">
    <source>
        <dbReference type="EMBL" id="MUU78888.1"/>
    </source>
</evidence>
<gene>
    <name evidence="3" type="primary">paaJ</name>
    <name evidence="3" type="ORF">GN138_10570</name>
</gene>
<dbReference type="RefSeq" id="WP_157363879.1">
    <property type="nucleotide sequence ID" value="NZ_WOWS01000003.1"/>
</dbReference>
<dbReference type="SUPFAM" id="SSF117916">
    <property type="entry name" value="Fe-S cluster assembly (FSCA) domain-like"/>
    <property type="match status" value="1"/>
</dbReference>
<dbReference type="NCBIfam" id="TIGR02159">
    <property type="entry name" value="PA_CoA_Oxy4"/>
    <property type="match status" value="1"/>
</dbReference>
<dbReference type="InterPro" id="IPR011883">
    <property type="entry name" value="PaaD-like"/>
</dbReference>
<dbReference type="Pfam" id="PF23451">
    <property type="entry name" value="Zn_ribbon_PaaD"/>
    <property type="match status" value="1"/>
</dbReference>
<dbReference type="InterPro" id="IPR056572">
    <property type="entry name" value="Zn_ribbon_PaaD"/>
</dbReference>
<dbReference type="Proteomes" id="UP000478208">
    <property type="component" value="Unassembled WGS sequence"/>
</dbReference>
<keyword evidence="4" id="KW-1185">Reference proteome</keyword>
<dbReference type="Pfam" id="PF01883">
    <property type="entry name" value="FeS_assembly_P"/>
    <property type="match status" value="1"/>
</dbReference>
<dbReference type="PANTHER" id="PTHR42831">
    <property type="entry name" value="FE-S PROTEIN MATURATION AUXILIARY FACTOR YITW"/>
    <property type="match status" value="1"/>
</dbReference>
<name>A0A6L6U9P0_9FLAO</name>
<dbReference type="AlphaFoldDB" id="A0A6L6U9P0"/>
<feature type="domain" description="MIP18 family-like" evidence="1">
    <location>
        <begin position="28"/>
        <end position="84"/>
    </location>
</feature>
<accession>A0A6L6U9P0</accession>
<evidence type="ECO:0000259" key="1">
    <source>
        <dbReference type="Pfam" id="PF01883"/>
    </source>
</evidence>
<dbReference type="EMBL" id="WOWS01000003">
    <property type="protein sequence ID" value="MUU78888.1"/>
    <property type="molecule type" value="Genomic_DNA"/>
</dbReference>
<dbReference type="PANTHER" id="PTHR42831:SF3">
    <property type="entry name" value="1,2-PHENYLACETYL-COA EPOXIDASE, SUBUNIT D-RELATED"/>
    <property type="match status" value="1"/>
</dbReference>
<protein>
    <submittedName>
        <fullName evidence="3">Phenylacetate-CoA oxygenase subunit PaaJ</fullName>
    </submittedName>
</protein>
<sequence>MSKENQILQSSDNSSPLGKVDGVLVPILESISDPEIPVLSIMDMGVVRSAIIENDIVKIEITPTYSGCPAMDVIGDDIKRAMQKAGYTAEVDLILHPAWTTDWITPRGRKALEEYGIAAPLNAEADKDLLLNGKRLVKCTNCGSTNTRLVSQFGSTACKAQFQCNDCQEPFDYFKCLK</sequence>
<dbReference type="InterPro" id="IPR052339">
    <property type="entry name" value="Fe-S_Maturation_MIP18"/>
</dbReference>
<reference evidence="3 4" key="1">
    <citation type="submission" date="2019-12" db="EMBL/GenBank/DDBJ databases">
        <authorList>
            <person name="Li J."/>
        </authorList>
    </citation>
    <scope>NUCLEOTIDE SEQUENCE [LARGE SCALE GENOMIC DNA]</scope>
    <source>
        <strain evidence="3 4">HL2-2</strain>
    </source>
</reference>
<feature type="domain" description="PaaD zinc beta ribbon" evidence="2">
    <location>
        <begin position="128"/>
        <end position="175"/>
    </location>
</feature>
<dbReference type="Gene3D" id="3.30.300.130">
    <property type="entry name" value="Fe-S cluster assembly (FSCA)"/>
    <property type="match status" value="1"/>
</dbReference>
<organism evidence="3 4">
    <name type="scientific">Winogradskyella endarachnes</name>
    <dbReference type="NCBI Taxonomy" id="2681965"/>
    <lineage>
        <taxon>Bacteria</taxon>
        <taxon>Pseudomonadati</taxon>
        <taxon>Bacteroidota</taxon>
        <taxon>Flavobacteriia</taxon>
        <taxon>Flavobacteriales</taxon>
        <taxon>Flavobacteriaceae</taxon>
        <taxon>Winogradskyella</taxon>
    </lineage>
</organism>
<comment type="caution">
    <text evidence="3">The sequence shown here is derived from an EMBL/GenBank/DDBJ whole genome shotgun (WGS) entry which is preliminary data.</text>
</comment>